<dbReference type="RefSeq" id="XP_040738828.1">
    <property type="nucleotide sequence ID" value="XM_040872944.1"/>
</dbReference>
<dbReference type="OrthoDB" id="771136at2759"/>
<dbReference type="PROSITE" id="PS51767">
    <property type="entry name" value="PEPTIDASE_A1"/>
    <property type="match status" value="1"/>
</dbReference>
<keyword evidence="8" id="KW-1185">Reference proteome</keyword>
<dbReference type="InterPro" id="IPR033121">
    <property type="entry name" value="PEPTIDASE_A1"/>
</dbReference>
<dbReference type="InterPro" id="IPR021109">
    <property type="entry name" value="Peptidase_aspartic_dom_sf"/>
</dbReference>
<dbReference type="AlphaFoldDB" id="A0A364LER9"/>
<dbReference type="SUPFAM" id="SSF50630">
    <property type="entry name" value="Acid proteases"/>
    <property type="match status" value="1"/>
</dbReference>
<evidence type="ECO:0000256" key="3">
    <source>
        <dbReference type="PIRSR" id="PIRSR601461-1"/>
    </source>
</evidence>
<organism evidence="7 8">
    <name type="scientific">Talaromyces amestolkiae</name>
    <dbReference type="NCBI Taxonomy" id="1196081"/>
    <lineage>
        <taxon>Eukaryota</taxon>
        <taxon>Fungi</taxon>
        <taxon>Dikarya</taxon>
        <taxon>Ascomycota</taxon>
        <taxon>Pezizomycotina</taxon>
        <taxon>Eurotiomycetes</taxon>
        <taxon>Eurotiomycetidae</taxon>
        <taxon>Eurotiales</taxon>
        <taxon>Trichocomaceae</taxon>
        <taxon>Talaromyces</taxon>
        <taxon>Talaromyces sect. Talaromyces</taxon>
    </lineage>
</organism>
<feature type="active site" evidence="3">
    <location>
        <position position="50"/>
    </location>
</feature>
<evidence type="ECO:0000256" key="5">
    <source>
        <dbReference type="SAM" id="SignalP"/>
    </source>
</evidence>
<gene>
    <name evidence="7" type="ORF">BHQ10_010326</name>
</gene>
<dbReference type="Gene3D" id="2.40.70.10">
    <property type="entry name" value="Acid Proteases"/>
    <property type="match status" value="2"/>
</dbReference>
<proteinExistence type="inferred from homology"/>
<feature type="domain" description="Peptidase A1" evidence="6">
    <location>
        <begin position="32"/>
        <end position="369"/>
    </location>
</feature>
<feature type="disulfide bond" evidence="4">
    <location>
        <begin position="286"/>
        <end position="326"/>
    </location>
</feature>
<keyword evidence="4" id="KW-1015">Disulfide bond</keyword>
<feature type="signal peptide" evidence="5">
    <location>
        <begin position="1"/>
        <end position="18"/>
    </location>
</feature>
<dbReference type="CDD" id="cd05471">
    <property type="entry name" value="pepsin_like"/>
    <property type="match status" value="1"/>
</dbReference>
<dbReference type="InterPro" id="IPR034164">
    <property type="entry name" value="Pepsin-like_dom"/>
</dbReference>
<evidence type="ECO:0000313" key="8">
    <source>
        <dbReference type="Proteomes" id="UP000249363"/>
    </source>
</evidence>
<evidence type="ECO:0000256" key="2">
    <source>
        <dbReference type="ARBA" id="ARBA00022801"/>
    </source>
</evidence>
<evidence type="ECO:0000259" key="6">
    <source>
        <dbReference type="PROSITE" id="PS51767"/>
    </source>
</evidence>
<name>A0A364LER9_TALAM</name>
<dbReference type="EMBL" id="MIKG01000033">
    <property type="protein sequence ID" value="RAO74314.1"/>
    <property type="molecule type" value="Genomic_DNA"/>
</dbReference>
<reference evidence="7 8" key="1">
    <citation type="journal article" date="2017" name="Biotechnol. Biofuels">
        <title>Differential beta-glucosidase expression as a function of carbon source availability in Talaromyces amestolkiae: a genomic and proteomic approach.</title>
        <authorList>
            <person name="de Eugenio L.I."/>
            <person name="Mendez-Liter J.A."/>
            <person name="Nieto-Dominguez M."/>
            <person name="Alonso L."/>
            <person name="Gil-Munoz J."/>
            <person name="Barriuso J."/>
            <person name="Prieto A."/>
            <person name="Martinez M.J."/>
        </authorList>
    </citation>
    <scope>NUCLEOTIDE SEQUENCE [LARGE SCALE GENOMIC DNA]</scope>
    <source>
        <strain evidence="7 8">CIB</strain>
    </source>
</reference>
<comment type="caution">
    <text evidence="7">The sequence shown here is derived from an EMBL/GenBank/DDBJ whole genome shotgun (WGS) entry which is preliminary data.</text>
</comment>
<dbReference type="PRINTS" id="PR00792">
    <property type="entry name" value="PEPSIN"/>
</dbReference>
<evidence type="ECO:0000256" key="4">
    <source>
        <dbReference type="PIRSR" id="PIRSR601461-2"/>
    </source>
</evidence>
<protein>
    <recommendedName>
        <fullName evidence="6">Peptidase A1 domain-containing protein</fullName>
    </recommendedName>
</protein>
<keyword evidence="2" id="KW-0378">Hydrolase</keyword>
<keyword evidence="5" id="KW-0732">Signal</keyword>
<comment type="similarity">
    <text evidence="1">Belongs to the peptidase A1 family.</text>
</comment>
<dbReference type="STRING" id="1196081.A0A364LER9"/>
<evidence type="ECO:0000256" key="1">
    <source>
        <dbReference type="ARBA" id="ARBA00007447"/>
    </source>
</evidence>
<dbReference type="PANTHER" id="PTHR47966">
    <property type="entry name" value="BETA-SITE APP-CLEAVING ENZYME, ISOFORM A-RELATED"/>
    <property type="match status" value="1"/>
</dbReference>
<dbReference type="GO" id="GO:0004190">
    <property type="term" value="F:aspartic-type endopeptidase activity"/>
    <property type="evidence" value="ECO:0007669"/>
    <property type="project" value="InterPro"/>
</dbReference>
<dbReference type="GO" id="GO:0006508">
    <property type="term" value="P:proteolysis"/>
    <property type="evidence" value="ECO:0007669"/>
    <property type="project" value="InterPro"/>
</dbReference>
<feature type="chain" id="PRO_5017048890" description="Peptidase A1 domain-containing protein" evidence="5">
    <location>
        <begin position="19"/>
        <end position="379"/>
    </location>
</feature>
<accession>A0A364LER9</accession>
<dbReference type="InterPro" id="IPR001461">
    <property type="entry name" value="Aspartic_peptidase_A1"/>
</dbReference>
<feature type="active site" evidence="3">
    <location>
        <position position="251"/>
    </location>
</feature>
<dbReference type="GO" id="GO:0000324">
    <property type="term" value="C:fungal-type vacuole"/>
    <property type="evidence" value="ECO:0007669"/>
    <property type="project" value="TreeGrafter"/>
</dbReference>
<dbReference type="Proteomes" id="UP000249363">
    <property type="component" value="Unassembled WGS sequence"/>
</dbReference>
<evidence type="ECO:0000313" key="7">
    <source>
        <dbReference type="EMBL" id="RAO74314.1"/>
    </source>
</evidence>
<dbReference type="GeneID" id="63799540"/>
<dbReference type="Pfam" id="PF00026">
    <property type="entry name" value="Asp"/>
    <property type="match status" value="1"/>
</dbReference>
<sequence length="379" mass="41455">MSPLSLLLVPFFGSACLASVWNFDISIRNTYRTVQLDLGTPATAYDLLFDTGSASLWVLSGNCTDQCPNASGLPRTTYNLTSTGEAFYNTTDSIVYDGGKVFGYLVSDIAGVPGTNVSFCQKFASITSSTWAALGADGFLGLASSTIAFPNTTAPFENAMQFGLLEQPRFAIYQGTGISTIANPSPENNGVLTMGGSHEDVYAHGEVEFVPINTPFQVYKAQFQGLSGNNHFANQNEQHGSLKWEGDVVFDTGSDLINLPESQIAAVYNMTPWSYDQLLTGYRPLCSDFNDTWSLSFTFGTDDIQKTFTVTGDQLTTPGYVDDDHCFPPFNPWGSNNIILGARWMSNFYSVFDLGSFEPSEYDLRIGFAPLKKEYQPIF</sequence>
<dbReference type="PANTHER" id="PTHR47966:SF68">
    <property type="entry name" value="PEPTIDASE A1 DOMAIN-CONTAINING PROTEIN"/>
    <property type="match status" value="1"/>
</dbReference>